<dbReference type="InterPro" id="IPR053967">
    <property type="entry name" value="LlgE_F_G-like_D1"/>
</dbReference>
<accession>A0ABQ5NAY8</accession>
<keyword evidence="6" id="KW-0966">Cell projection</keyword>
<comment type="similarity">
    <text evidence="1 2">Belongs to the flagella basal body rod proteins family.</text>
</comment>
<dbReference type="SUPFAM" id="SSF117143">
    <property type="entry name" value="Flagellar hook protein flgE"/>
    <property type="match status" value="1"/>
</dbReference>
<reference evidence="6 7" key="1">
    <citation type="journal article" date="2024" name="Int. J. Syst. Evol. Microbiol.">
        <title>Clostridium omnivorum sp. nov., isolated from anoxic soil under the treatment of reductive soil disinfestation.</title>
        <authorList>
            <person name="Ueki A."/>
            <person name="Tonouchi A."/>
            <person name="Kaku N."/>
            <person name="Honma S."/>
            <person name="Ueki K."/>
        </authorList>
    </citation>
    <scope>NUCLEOTIDE SEQUENCE [LARGE SCALE GENOMIC DNA]</scope>
    <source>
        <strain evidence="6 7">E14</strain>
    </source>
</reference>
<evidence type="ECO:0000313" key="6">
    <source>
        <dbReference type="EMBL" id="GLC32371.1"/>
    </source>
</evidence>
<comment type="subcellular location">
    <subcellularLocation>
        <location evidence="2">Bacterial flagellum basal body</location>
    </subcellularLocation>
</comment>
<evidence type="ECO:0000259" key="5">
    <source>
        <dbReference type="Pfam" id="PF22692"/>
    </source>
</evidence>
<name>A0ABQ5NAY8_9CLOT</name>
<evidence type="ECO:0000256" key="2">
    <source>
        <dbReference type="RuleBase" id="RU362116"/>
    </source>
</evidence>
<dbReference type="Pfam" id="PF00460">
    <property type="entry name" value="Flg_bb_rod"/>
    <property type="match status" value="1"/>
</dbReference>
<keyword evidence="2" id="KW-0975">Bacterial flagellum</keyword>
<feature type="domain" description="Flagellar hook protein FlgE/F/G-like D1" evidence="5">
    <location>
        <begin position="96"/>
        <end position="172"/>
    </location>
</feature>
<protein>
    <submittedName>
        <fullName evidence="6">Flagellar basal body protein</fullName>
    </submittedName>
</protein>
<dbReference type="InterPro" id="IPR010930">
    <property type="entry name" value="Flg_bb/hook_C_dom"/>
</dbReference>
<dbReference type="Pfam" id="PF22692">
    <property type="entry name" value="LlgE_F_G_D1"/>
    <property type="match status" value="1"/>
</dbReference>
<dbReference type="PANTHER" id="PTHR30435">
    <property type="entry name" value="FLAGELLAR PROTEIN"/>
    <property type="match status" value="1"/>
</dbReference>
<dbReference type="RefSeq" id="WP_264851673.1">
    <property type="nucleotide sequence ID" value="NZ_BRXR01000001.1"/>
</dbReference>
<proteinExistence type="inferred from homology"/>
<dbReference type="InterPro" id="IPR001444">
    <property type="entry name" value="Flag_bb_rod_N"/>
</dbReference>
<feature type="domain" description="Flagellar basal body rod protein N-terminal" evidence="3">
    <location>
        <begin position="5"/>
        <end position="35"/>
    </location>
</feature>
<dbReference type="PANTHER" id="PTHR30435:SF19">
    <property type="entry name" value="FLAGELLAR BASAL-BODY ROD PROTEIN FLGG"/>
    <property type="match status" value="1"/>
</dbReference>
<comment type="caution">
    <text evidence="6">The sequence shown here is derived from an EMBL/GenBank/DDBJ whole genome shotgun (WGS) entry which is preliminary data.</text>
</comment>
<keyword evidence="6" id="KW-0282">Flagellum</keyword>
<dbReference type="Proteomes" id="UP001208567">
    <property type="component" value="Unassembled WGS sequence"/>
</dbReference>
<keyword evidence="6" id="KW-0969">Cilium</keyword>
<dbReference type="PROSITE" id="PS00588">
    <property type="entry name" value="FLAGELLA_BB_ROD"/>
    <property type="match status" value="1"/>
</dbReference>
<feature type="domain" description="Flagellar basal-body/hook protein C-terminal" evidence="4">
    <location>
        <begin position="215"/>
        <end position="258"/>
    </location>
</feature>
<keyword evidence="7" id="KW-1185">Reference proteome</keyword>
<dbReference type="EMBL" id="BRXR01000001">
    <property type="protein sequence ID" value="GLC32371.1"/>
    <property type="molecule type" value="Genomic_DNA"/>
</dbReference>
<organism evidence="6 7">
    <name type="scientific">Clostridium omnivorum</name>
    <dbReference type="NCBI Taxonomy" id="1604902"/>
    <lineage>
        <taxon>Bacteria</taxon>
        <taxon>Bacillati</taxon>
        <taxon>Bacillota</taxon>
        <taxon>Clostridia</taxon>
        <taxon>Eubacteriales</taxon>
        <taxon>Clostridiaceae</taxon>
        <taxon>Clostridium</taxon>
    </lineage>
</organism>
<dbReference type="InterPro" id="IPR019776">
    <property type="entry name" value="Flagellar_basal_body_rod_CS"/>
</dbReference>
<gene>
    <name evidence="6" type="ORF">bsdE14_37810</name>
</gene>
<evidence type="ECO:0000313" key="7">
    <source>
        <dbReference type="Proteomes" id="UP001208567"/>
    </source>
</evidence>
<dbReference type="Pfam" id="PF06429">
    <property type="entry name" value="Flg_bbr_C"/>
    <property type="match status" value="1"/>
</dbReference>
<dbReference type="InterPro" id="IPR020013">
    <property type="entry name" value="Flagellar_FlgE/F/G"/>
</dbReference>
<evidence type="ECO:0000259" key="4">
    <source>
        <dbReference type="Pfam" id="PF06429"/>
    </source>
</evidence>
<evidence type="ECO:0000259" key="3">
    <source>
        <dbReference type="Pfam" id="PF00460"/>
    </source>
</evidence>
<dbReference type="NCBIfam" id="TIGR03506">
    <property type="entry name" value="FlgEFG_subfam"/>
    <property type="match status" value="1"/>
</dbReference>
<dbReference type="InterPro" id="IPR037925">
    <property type="entry name" value="FlgE/F/G-like"/>
</dbReference>
<sequence length="264" mass="29070">MIRGLYTAVSGMITQEARQDVITNNMANVNTVGYKGDNLSVRKFNDVLIQNYDKKVNGKNVKNVIGSLSEGSEIDVVKTVYTQGLIQSTDKPTDFALDGSGFFTVSRNMLGTEKQYYSRDGHFHVNSAGYLVNDSGDAVLAKELDNNLNTVGEPKPIYVGNNSITSDNLGNINIGDKKYKFHTVNFNNYGDLKKVGDNLYDGANPIEDNNVGVKQNSLEKSNVNVINEMVNMMTVSRTFESNQKVVQAMDETLNKAVNEVGTVR</sequence>
<evidence type="ECO:0000256" key="1">
    <source>
        <dbReference type="ARBA" id="ARBA00009677"/>
    </source>
</evidence>